<keyword evidence="4" id="KW-1185">Reference proteome</keyword>
<dbReference type="EMBL" id="CP002049">
    <property type="protein sequence ID" value="ADI14461.1"/>
    <property type="molecule type" value="Genomic_DNA"/>
</dbReference>
<dbReference type="InterPro" id="IPR029063">
    <property type="entry name" value="SAM-dependent_MTases_sf"/>
</dbReference>
<name>D7CWV3_TRURR</name>
<dbReference type="PANTHER" id="PTHR43648:SF1">
    <property type="entry name" value="ELECTRON TRANSFER FLAVOPROTEIN BETA SUBUNIT LYSINE METHYLTRANSFERASE"/>
    <property type="match status" value="1"/>
</dbReference>
<evidence type="ECO:0000313" key="4">
    <source>
        <dbReference type="Proteomes" id="UP000000379"/>
    </source>
</evidence>
<accession>D7CWV3</accession>
<dbReference type="Proteomes" id="UP000000379">
    <property type="component" value="Chromosome"/>
</dbReference>
<dbReference type="Pfam" id="PF06325">
    <property type="entry name" value="PrmA"/>
    <property type="match status" value="1"/>
</dbReference>
<organism evidence="3 4">
    <name type="scientific">Truepera radiovictrix (strain DSM 17093 / CIP 108686 / LMG 22925 / RQ-24)</name>
    <dbReference type="NCBI Taxonomy" id="649638"/>
    <lineage>
        <taxon>Bacteria</taxon>
        <taxon>Thermotogati</taxon>
        <taxon>Deinococcota</taxon>
        <taxon>Deinococci</taxon>
        <taxon>Trueperales</taxon>
        <taxon>Trueperaceae</taxon>
        <taxon>Truepera</taxon>
    </lineage>
</organism>
<dbReference type="SUPFAM" id="SSF53335">
    <property type="entry name" value="S-adenosyl-L-methionine-dependent methyltransferases"/>
    <property type="match status" value="1"/>
</dbReference>
<dbReference type="KEGG" id="tra:Trad_1339"/>
<sequence>MTSRMTLAFRVRGTLEDPHLAPLWEAGCTGMLEDGGEVVAFFSEPPPGELLTRFPPGGRWERVDDTDWVARYHETLAPVVVGRLVVAPTHREVTLRAPQRALWLDPGMAFGTGHHETTYLALAALERLELRGRRVLDVGAGSGILAIAADLLGAAEAEGLDIDPDTVGVAEANAALNASRARFSAGELSARTRPAHVIVANLYAELHAELAPLYARLLKPGGYLLATGILASRGAVAQGALERVFGSVEVEARGEWLLLRARAP</sequence>
<keyword evidence="2" id="KW-0808">Transferase</keyword>
<dbReference type="CDD" id="cd02440">
    <property type="entry name" value="AdoMet_MTases"/>
    <property type="match status" value="1"/>
</dbReference>
<dbReference type="GO" id="GO:0008276">
    <property type="term" value="F:protein methyltransferase activity"/>
    <property type="evidence" value="ECO:0007669"/>
    <property type="project" value="TreeGrafter"/>
</dbReference>
<gene>
    <name evidence="3" type="ordered locus">Trad_1339</name>
</gene>
<dbReference type="HOGENOM" id="CLU_049382_3_1_0"/>
<keyword evidence="1 3" id="KW-0489">Methyltransferase</keyword>
<protein>
    <submittedName>
        <fullName evidence="3">Ribosomal L11 methyltransferase</fullName>
    </submittedName>
</protein>
<evidence type="ECO:0000256" key="1">
    <source>
        <dbReference type="ARBA" id="ARBA00022603"/>
    </source>
</evidence>
<dbReference type="GO" id="GO:0032259">
    <property type="term" value="P:methylation"/>
    <property type="evidence" value="ECO:0007669"/>
    <property type="project" value="UniProtKB-KW"/>
</dbReference>
<reference evidence="4" key="1">
    <citation type="submission" date="2010-05" db="EMBL/GenBank/DDBJ databases">
        <title>The complete genome of Truepera radiovictris DSM 17093.</title>
        <authorList>
            <consortium name="US DOE Joint Genome Institute (JGI-PGF)"/>
            <person name="Lucas S."/>
            <person name="Copeland A."/>
            <person name="Lapidus A."/>
            <person name="Glavina del Rio T."/>
            <person name="Dalin E."/>
            <person name="Tice H."/>
            <person name="Bruce D."/>
            <person name="Goodwin L."/>
            <person name="Pitluck S."/>
            <person name="Kyrpides N."/>
            <person name="Mavromatis K."/>
            <person name="Ovchinnikova G."/>
            <person name="Munk A.C."/>
            <person name="Detter J.C."/>
            <person name="Han C."/>
            <person name="Tapia R."/>
            <person name="Land M."/>
            <person name="Hauser L."/>
            <person name="Markowitz V."/>
            <person name="Cheng J.-F."/>
            <person name="Hugenholtz P."/>
            <person name="Woyke T."/>
            <person name="Wu D."/>
            <person name="Tindall B."/>
            <person name="Pomrenke H.G."/>
            <person name="Brambilla E."/>
            <person name="Klenk H.-P."/>
            <person name="Eisen J.A."/>
        </authorList>
    </citation>
    <scope>NUCLEOTIDE SEQUENCE [LARGE SCALE GENOMIC DNA]</scope>
    <source>
        <strain evidence="4">DSM 17093 / CIP 108686 / LMG 22925 / RQ-24</strain>
    </source>
</reference>
<dbReference type="STRING" id="649638.Trad_1339"/>
<dbReference type="eggNOG" id="COG2264">
    <property type="taxonomic scope" value="Bacteria"/>
</dbReference>
<dbReference type="PANTHER" id="PTHR43648">
    <property type="entry name" value="ELECTRON TRANSFER FLAVOPROTEIN BETA SUBUNIT LYSINE METHYLTRANSFERASE"/>
    <property type="match status" value="1"/>
</dbReference>
<dbReference type="Gene3D" id="3.40.50.150">
    <property type="entry name" value="Vaccinia Virus protein VP39"/>
    <property type="match status" value="1"/>
</dbReference>
<dbReference type="AlphaFoldDB" id="D7CWV3"/>
<proteinExistence type="predicted"/>
<evidence type="ECO:0000313" key="3">
    <source>
        <dbReference type="EMBL" id="ADI14461.1"/>
    </source>
</evidence>
<dbReference type="NCBIfam" id="NF001790">
    <property type="entry name" value="PRK00517.3-3"/>
    <property type="match status" value="1"/>
</dbReference>
<dbReference type="InterPro" id="IPR050078">
    <property type="entry name" value="Ribosomal_L11_MeTrfase_PrmA"/>
</dbReference>
<evidence type="ECO:0000256" key="2">
    <source>
        <dbReference type="ARBA" id="ARBA00022679"/>
    </source>
</evidence>
<dbReference type="Gene3D" id="3.30.70.1170">
    <property type="entry name" value="Sun protein, domain 3"/>
    <property type="match status" value="1"/>
</dbReference>
<reference evidence="3 4" key="2">
    <citation type="journal article" date="2011" name="Stand. Genomic Sci.">
        <title>Complete genome sequence of Truepera radiovictrix type strain (RQ-24).</title>
        <authorList>
            <person name="Ivanova N."/>
            <person name="Rohde C."/>
            <person name="Munk C."/>
            <person name="Nolan M."/>
            <person name="Lucas S."/>
            <person name="Del Rio T.G."/>
            <person name="Tice H."/>
            <person name="Deshpande S."/>
            <person name="Cheng J.F."/>
            <person name="Tapia R."/>
            <person name="Han C."/>
            <person name="Goodwin L."/>
            <person name="Pitluck S."/>
            <person name="Liolios K."/>
            <person name="Mavromatis K."/>
            <person name="Mikhailova N."/>
            <person name="Pati A."/>
            <person name="Chen A."/>
            <person name="Palaniappan K."/>
            <person name="Land M."/>
            <person name="Hauser L."/>
            <person name="Chang Y.J."/>
            <person name="Jeffries C.D."/>
            <person name="Brambilla E."/>
            <person name="Rohde M."/>
            <person name="Goker M."/>
            <person name="Tindall B.J."/>
            <person name="Woyke T."/>
            <person name="Bristow J."/>
            <person name="Eisen J.A."/>
            <person name="Markowitz V."/>
            <person name="Hugenholtz P."/>
            <person name="Kyrpides N.C."/>
            <person name="Klenk H.P."/>
            <person name="Lapidus A."/>
        </authorList>
    </citation>
    <scope>NUCLEOTIDE SEQUENCE [LARGE SCALE GENOMIC DNA]</scope>
    <source>
        <strain evidence="4">DSM 17093 / CIP 108686 / LMG 22925 / RQ-24</strain>
    </source>
</reference>
<dbReference type="RefSeq" id="WP_013177831.1">
    <property type="nucleotide sequence ID" value="NC_014221.1"/>
</dbReference>